<dbReference type="SMART" id="SM00360">
    <property type="entry name" value="RRM"/>
    <property type="match status" value="1"/>
</dbReference>
<evidence type="ECO:0000256" key="1">
    <source>
        <dbReference type="PROSITE-ProRule" id="PRU00176"/>
    </source>
</evidence>
<dbReference type="Pfam" id="PF00076">
    <property type="entry name" value="RRM_1"/>
    <property type="match status" value="1"/>
</dbReference>
<dbReference type="InterPro" id="IPR012677">
    <property type="entry name" value="Nucleotide-bd_a/b_plait_sf"/>
</dbReference>
<dbReference type="InterPro" id="IPR035979">
    <property type="entry name" value="RBD_domain_sf"/>
</dbReference>
<keyword evidence="1" id="KW-0694">RNA-binding</keyword>
<keyword evidence="5" id="KW-1185">Reference proteome</keyword>
<dbReference type="GO" id="GO:0003723">
    <property type="term" value="F:RNA binding"/>
    <property type="evidence" value="ECO:0007669"/>
    <property type="project" value="UniProtKB-UniRule"/>
</dbReference>
<feature type="region of interest" description="Disordered" evidence="2">
    <location>
        <begin position="234"/>
        <end position="348"/>
    </location>
</feature>
<accession>A0AAV1CQJ0</accession>
<evidence type="ECO:0000313" key="4">
    <source>
        <dbReference type="EMBL" id="CAI9097642.1"/>
    </source>
</evidence>
<dbReference type="Proteomes" id="UP001161247">
    <property type="component" value="Chromosome 3"/>
</dbReference>
<evidence type="ECO:0000313" key="5">
    <source>
        <dbReference type="Proteomes" id="UP001161247"/>
    </source>
</evidence>
<sequence>MSLHLGNLSSRVRRHELERIFQRFGRCTVQIKDKFGFVVYEYPSNAEKALGALRGTRICGERITLSWSKKQPQPPQSYFRRGRTYEQPQGRHFPNARQGHNNNFRKADIPPDLIDGPKAEGMEGCAGEKGHDYVQYMSEKGGYTEANNLENDTWEEKVFANNLSNGQDFDRYEPCLDDDMYSQQGFRESTHQDCSPTARKSEGKTEMEQVPEATLEQSNYLKCRHFGERINDYQEKKGSSKEHQPSDEKQLKKCKVPGSSSIHSDKTASGSQAPSKSIKSLPGPHTCLRSKSTASRKQSLSSSSRSGSMSSRHRITENVSQQLSRSSSPTSLALSDTLDRPPNKMQINHDDMVCSSLGELKEGSLHVDNDTSSAPVRPAVYEKNSHSSGGNNRHAIVGNVTEMKRSSLTQSEDRSQDPGTYSARALTKTKELEIMREETEASQRSTVASLMNISSEEVCKVLKNCSQKYCNAIEGDLSPRTYFGCGRLWPWEVIYYRRLKKGPISKENYARRLFQNQQFGIVDKYIRSSSGWGELANENR</sequence>
<feature type="region of interest" description="Disordered" evidence="2">
    <location>
        <begin position="186"/>
        <end position="218"/>
    </location>
</feature>
<feature type="compositionally biased region" description="Basic and acidic residues" evidence="2">
    <location>
        <begin position="337"/>
        <end position="348"/>
    </location>
</feature>
<feature type="compositionally biased region" description="Low complexity" evidence="2">
    <location>
        <begin position="320"/>
        <end position="336"/>
    </location>
</feature>
<feature type="compositionally biased region" description="Polar residues" evidence="2">
    <location>
        <begin position="258"/>
        <end position="278"/>
    </location>
</feature>
<dbReference type="PROSITE" id="PS50102">
    <property type="entry name" value="RRM"/>
    <property type="match status" value="1"/>
</dbReference>
<feature type="compositionally biased region" description="Polar residues" evidence="2">
    <location>
        <begin position="186"/>
        <end position="195"/>
    </location>
</feature>
<dbReference type="AlphaFoldDB" id="A0AAV1CQJ0"/>
<reference evidence="4" key="1">
    <citation type="submission" date="2023-03" db="EMBL/GenBank/DDBJ databases">
        <authorList>
            <person name="Julca I."/>
        </authorList>
    </citation>
    <scope>NUCLEOTIDE SEQUENCE</scope>
</reference>
<dbReference type="Gene3D" id="3.30.70.330">
    <property type="match status" value="1"/>
</dbReference>
<feature type="compositionally biased region" description="Basic and acidic residues" evidence="2">
    <location>
        <begin position="234"/>
        <end position="251"/>
    </location>
</feature>
<dbReference type="PANTHER" id="PTHR48038">
    <property type="entry name" value="RIBONUCLEOPROTEIN RB97D"/>
    <property type="match status" value="1"/>
</dbReference>
<feature type="compositionally biased region" description="Low complexity" evidence="2">
    <location>
        <begin position="290"/>
        <end position="310"/>
    </location>
</feature>
<dbReference type="SUPFAM" id="SSF54928">
    <property type="entry name" value="RNA-binding domain, RBD"/>
    <property type="match status" value="1"/>
</dbReference>
<feature type="domain" description="RRM" evidence="3">
    <location>
        <begin position="1"/>
        <end position="70"/>
    </location>
</feature>
<dbReference type="EMBL" id="OX459120">
    <property type="protein sequence ID" value="CAI9097642.1"/>
    <property type="molecule type" value="Genomic_DNA"/>
</dbReference>
<dbReference type="InterPro" id="IPR000504">
    <property type="entry name" value="RRM_dom"/>
</dbReference>
<proteinExistence type="predicted"/>
<feature type="region of interest" description="Disordered" evidence="2">
    <location>
        <begin position="405"/>
        <end position="428"/>
    </location>
</feature>
<organism evidence="4 5">
    <name type="scientific">Oldenlandia corymbosa var. corymbosa</name>
    <dbReference type="NCBI Taxonomy" id="529605"/>
    <lineage>
        <taxon>Eukaryota</taxon>
        <taxon>Viridiplantae</taxon>
        <taxon>Streptophyta</taxon>
        <taxon>Embryophyta</taxon>
        <taxon>Tracheophyta</taxon>
        <taxon>Spermatophyta</taxon>
        <taxon>Magnoliopsida</taxon>
        <taxon>eudicotyledons</taxon>
        <taxon>Gunneridae</taxon>
        <taxon>Pentapetalae</taxon>
        <taxon>asterids</taxon>
        <taxon>lamiids</taxon>
        <taxon>Gentianales</taxon>
        <taxon>Rubiaceae</taxon>
        <taxon>Rubioideae</taxon>
        <taxon>Spermacoceae</taxon>
        <taxon>Hedyotis-Oldenlandia complex</taxon>
        <taxon>Oldenlandia</taxon>
    </lineage>
</organism>
<name>A0AAV1CQJ0_OLDCO</name>
<evidence type="ECO:0000259" key="3">
    <source>
        <dbReference type="PROSITE" id="PS50102"/>
    </source>
</evidence>
<dbReference type="PANTHER" id="PTHR48038:SF2">
    <property type="entry name" value="OS02G0536400 PROTEIN"/>
    <property type="match status" value="1"/>
</dbReference>
<protein>
    <submittedName>
        <fullName evidence="4">OLC1v1034116C1</fullName>
    </submittedName>
</protein>
<evidence type="ECO:0000256" key="2">
    <source>
        <dbReference type="SAM" id="MobiDB-lite"/>
    </source>
</evidence>
<gene>
    <name evidence="4" type="ORF">OLC1_LOCUS8076</name>
</gene>